<keyword evidence="2" id="KW-1185">Reference proteome</keyword>
<dbReference type="EMBL" id="JBEFKJ010000029">
    <property type="protein sequence ID" value="KAL2038828.1"/>
    <property type="molecule type" value="Genomic_DNA"/>
</dbReference>
<reference evidence="1 2" key="1">
    <citation type="submission" date="2024-09" db="EMBL/GenBank/DDBJ databases">
        <title>Rethinking Asexuality: The Enigmatic Case of Functional Sexual Genes in Lepraria (Stereocaulaceae).</title>
        <authorList>
            <person name="Doellman M."/>
            <person name="Sun Y."/>
            <person name="Barcenas-Pena A."/>
            <person name="Lumbsch H.T."/>
            <person name="Grewe F."/>
        </authorList>
    </citation>
    <scope>NUCLEOTIDE SEQUENCE [LARGE SCALE GENOMIC DNA]</scope>
    <source>
        <strain evidence="1 2">Mercado 3170</strain>
    </source>
</reference>
<evidence type="ECO:0000313" key="2">
    <source>
        <dbReference type="Proteomes" id="UP001590950"/>
    </source>
</evidence>
<proteinExistence type="predicted"/>
<gene>
    <name evidence="1" type="ORF">N7G274_008350</name>
</gene>
<name>A0ABR4A657_9LECA</name>
<evidence type="ECO:0000313" key="1">
    <source>
        <dbReference type="EMBL" id="KAL2038828.1"/>
    </source>
</evidence>
<sequence>MPPYAIYNIPKAYQATESLLNDSQRSLENMIIASTADPVLKLTLVEANRYAELHNNSAIRDALKVRSFAARKMIMRDSEITSQIAMVNDEYSKWHMMRPCPPYINYQIDNMMNQIIDRHRKTVLKNVKSLMFCGKKTQSWYEAFLIVYLLLSTLEHATGHQQRYVAEAAGTNRHHRIDFVTRSYLEEWEYSAEILITHFKCVLRGHITFLQAPNEAAYSHEQANLDPQSVVYVQKVAALLQDRSKFFNGSFKHRWPRRTARYLSLQSQRIL</sequence>
<organism evidence="1 2">
    <name type="scientific">Stereocaulon virgatum</name>
    <dbReference type="NCBI Taxonomy" id="373712"/>
    <lineage>
        <taxon>Eukaryota</taxon>
        <taxon>Fungi</taxon>
        <taxon>Dikarya</taxon>
        <taxon>Ascomycota</taxon>
        <taxon>Pezizomycotina</taxon>
        <taxon>Lecanoromycetes</taxon>
        <taxon>OSLEUM clade</taxon>
        <taxon>Lecanoromycetidae</taxon>
        <taxon>Lecanorales</taxon>
        <taxon>Lecanorineae</taxon>
        <taxon>Stereocaulaceae</taxon>
        <taxon>Stereocaulon</taxon>
    </lineage>
</organism>
<dbReference type="Proteomes" id="UP001590950">
    <property type="component" value="Unassembled WGS sequence"/>
</dbReference>
<protein>
    <submittedName>
        <fullName evidence="1">Uncharacterized protein</fullName>
    </submittedName>
</protein>
<accession>A0ABR4A657</accession>
<comment type="caution">
    <text evidence="1">The sequence shown here is derived from an EMBL/GenBank/DDBJ whole genome shotgun (WGS) entry which is preliminary data.</text>
</comment>